<dbReference type="InterPro" id="IPR024079">
    <property type="entry name" value="MetalloPept_cat_dom_sf"/>
</dbReference>
<dbReference type="Pfam" id="PF17162">
    <property type="entry name" value="DUF5118"/>
    <property type="match status" value="1"/>
</dbReference>
<feature type="signal peptide" evidence="1">
    <location>
        <begin position="1"/>
        <end position="20"/>
    </location>
</feature>
<dbReference type="PANTHER" id="PTHR38478">
    <property type="entry name" value="PEPTIDASE M1A AND M12B"/>
    <property type="match status" value="1"/>
</dbReference>
<reference evidence="5 6" key="1">
    <citation type="submission" date="2020-01" db="EMBL/GenBank/DDBJ databases">
        <title>Genome analysis.</title>
        <authorList>
            <person name="Wu S."/>
            <person name="Wang G."/>
        </authorList>
    </citation>
    <scope>NUCLEOTIDE SEQUENCE [LARGE SCALE GENOMIC DNA]</scope>
    <source>
        <strain evidence="5 6">SYL130</strain>
    </source>
</reference>
<protein>
    <submittedName>
        <fullName evidence="5">Zinc-dependent metalloprotease</fullName>
    </submittedName>
</protein>
<feature type="domain" description="DUF5117" evidence="3">
    <location>
        <begin position="110"/>
        <end position="312"/>
    </location>
</feature>
<dbReference type="SUPFAM" id="SSF55486">
    <property type="entry name" value="Metalloproteases ('zincins'), catalytic domain"/>
    <property type="match status" value="1"/>
</dbReference>
<keyword evidence="5" id="KW-0378">Hydrolase</keyword>
<sequence>MKKQLLILALMATTAGFAQRDTTNPAPAPVGGVPRGAGAFPGLGGAAAAGKPRPYKEVITDKAVTKKGLFTVHKVEDKYYFEIGDTLLSREILTVTRFSKVPGGGGQYGGEQVNEQSIRFERGPSNNLFVRVVALISTADSTTRIAKAVANSYLDPIAVAFPIAAYGKDSASYVFEVTDFFKSDNQLIALDAGAKRQFGLQALASDRSYIQSINTFPINTEIRTVKTYSASAGAPGGFPGTPGSSSLPAGRAAGAVTVELNTSMLLLPKLPMYRRLFDSRVGFFADRFTVYSDDQQKVDNQTFAVRWRLEPKAEDLQKYFRGELVEPAKQIIYYIDPATPKQWVKPLIDGINDWNVAFEKAGWKNAIVGKEWPNDPNMSLEDARYSVIRYFASDIENAYGPQVHDPRSGEILESHIGWYHNVMKLVHDWYMVQTAAVDPKARKMKFDDELMGQLIRFVSSHEVGHTLGLRHNMGSSSKTPVENLRNKAWVEANGHTASIMDYARFNYVAQPEDNISEKGLFPRIGDYDKWAIEWGYRFLGENDVEKDMKINNQWIIKNIGGNPRLWFGGEGRGNDPRAQTEDLGDNAVKASDYGIKNLKRVLANLPEWTKEEGDHYENLSDMYGQVIGQFGRYMGHVSRNVGGIYETFKSIEEPGDVYEPTPKAIQKDAVSFINKQLFATPTWLLDKNILNKIAQPATTERIQTLQVSTLRSLLDGTRLGRLTTSANRFGAGTYTADELVTDVQSEVFSELASRKPIDNYRRNLQKEFVEQLITLGNPPPPVTQQLAPGISITTGISKTTDVTSIAKGHLRSLQSEASAAAAASTDKMTKYHLQDIADRIKKALDPK</sequence>
<dbReference type="InterPro" id="IPR032534">
    <property type="entry name" value="EcxA_zinc-bd"/>
</dbReference>
<dbReference type="Gene3D" id="3.40.390.10">
    <property type="entry name" value="Collagenase (Catalytic Domain)"/>
    <property type="match status" value="1"/>
</dbReference>
<dbReference type="Proteomes" id="UP000753802">
    <property type="component" value="Unassembled WGS sequence"/>
</dbReference>
<dbReference type="GO" id="GO:0008237">
    <property type="term" value="F:metallopeptidase activity"/>
    <property type="evidence" value="ECO:0007669"/>
    <property type="project" value="UniProtKB-KW"/>
</dbReference>
<feature type="domain" description="DUF5118" evidence="4">
    <location>
        <begin position="52"/>
        <end position="101"/>
    </location>
</feature>
<proteinExistence type="predicted"/>
<evidence type="ECO:0000313" key="5">
    <source>
        <dbReference type="EMBL" id="NCI51664.1"/>
    </source>
</evidence>
<dbReference type="Pfam" id="PF17148">
    <property type="entry name" value="DUF5117"/>
    <property type="match status" value="1"/>
</dbReference>
<dbReference type="InterPro" id="IPR033413">
    <property type="entry name" value="DUF5117"/>
</dbReference>
<dbReference type="InterPro" id="IPR034032">
    <property type="entry name" value="Zn_MMP-like_bac"/>
</dbReference>
<feature type="domain" description="EcxA zinc-binding" evidence="2">
    <location>
        <begin position="443"/>
        <end position="752"/>
    </location>
</feature>
<name>A0ABW9ZZI3_9BACT</name>
<feature type="chain" id="PRO_5045696139" evidence="1">
    <location>
        <begin position="21"/>
        <end position="847"/>
    </location>
</feature>
<evidence type="ECO:0000259" key="2">
    <source>
        <dbReference type="Pfam" id="PF16313"/>
    </source>
</evidence>
<keyword evidence="5" id="KW-0482">Metalloprotease</keyword>
<organism evidence="5 6">
    <name type="scientific">Sediminibacterium roseum</name>
    <dbReference type="NCBI Taxonomy" id="1978412"/>
    <lineage>
        <taxon>Bacteria</taxon>
        <taxon>Pseudomonadati</taxon>
        <taxon>Bacteroidota</taxon>
        <taxon>Chitinophagia</taxon>
        <taxon>Chitinophagales</taxon>
        <taxon>Chitinophagaceae</taxon>
        <taxon>Sediminibacterium</taxon>
    </lineage>
</organism>
<dbReference type="PANTHER" id="PTHR38478:SF1">
    <property type="entry name" value="ZINC DEPENDENT METALLOPROTEASE DOMAIN LIPOPROTEIN"/>
    <property type="match status" value="1"/>
</dbReference>
<dbReference type="RefSeq" id="WP_161819937.1">
    <property type="nucleotide sequence ID" value="NZ_JAACJS010000015.1"/>
</dbReference>
<accession>A0ABW9ZZI3</accession>
<evidence type="ECO:0000259" key="3">
    <source>
        <dbReference type="Pfam" id="PF17148"/>
    </source>
</evidence>
<keyword evidence="6" id="KW-1185">Reference proteome</keyword>
<evidence type="ECO:0000259" key="4">
    <source>
        <dbReference type="Pfam" id="PF17162"/>
    </source>
</evidence>
<dbReference type="EMBL" id="JAACJS010000015">
    <property type="protein sequence ID" value="NCI51664.1"/>
    <property type="molecule type" value="Genomic_DNA"/>
</dbReference>
<keyword evidence="5" id="KW-0645">Protease</keyword>
<gene>
    <name evidence="5" type="ORF">GWC95_17200</name>
</gene>
<evidence type="ECO:0000256" key="1">
    <source>
        <dbReference type="SAM" id="SignalP"/>
    </source>
</evidence>
<dbReference type="CDD" id="cd04276">
    <property type="entry name" value="ZnMc_MMP_like_2"/>
    <property type="match status" value="1"/>
</dbReference>
<keyword evidence="1" id="KW-0732">Signal</keyword>
<evidence type="ECO:0000313" key="6">
    <source>
        <dbReference type="Proteomes" id="UP000753802"/>
    </source>
</evidence>
<comment type="caution">
    <text evidence="5">The sequence shown here is derived from an EMBL/GenBank/DDBJ whole genome shotgun (WGS) entry which is preliminary data.</text>
</comment>
<dbReference type="InterPro" id="IPR033428">
    <property type="entry name" value="DUF5118"/>
</dbReference>
<dbReference type="Pfam" id="PF16313">
    <property type="entry name" value="DUF4953"/>
    <property type="match status" value="1"/>
</dbReference>